<name>A0A2I1R2Z7_9ACTN</name>
<organism evidence="4 5">
    <name type="scientific">Gordonia terrae</name>
    <dbReference type="NCBI Taxonomy" id="2055"/>
    <lineage>
        <taxon>Bacteria</taxon>
        <taxon>Bacillati</taxon>
        <taxon>Actinomycetota</taxon>
        <taxon>Actinomycetes</taxon>
        <taxon>Mycobacteriales</taxon>
        <taxon>Gordoniaceae</taxon>
        <taxon>Gordonia</taxon>
    </lineage>
</organism>
<comment type="similarity">
    <text evidence="1">Belongs to the enoyl-CoA hydratase/isomerase family.</text>
</comment>
<accession>A0A2I1R2Z7</accession>
<dbReference type="InterPro" id="IPR029069">
    <property type="entry name" value="HotDog_dom_sf"/>
</dbReference>
<dbReference type="Proteomes" id="UP000234662">
    <property type="component" value="Unassembled WGS sequence"/>
</dbReference>
<evidence type="ECO:0000313" key="3">
    <source>
        <dbReference type="EMBL" id="AWO82782.1"/>
    </source>
</evidence>
<evidence type="ECO:0000259" key="2">
    <source>
        <dbReference type="Pfam" id="PF01575"/>
    </source>
</evidence>
<dbReference type="RefSeq" id="WP_004022738.1">
    <property type="nucleotide sequence ID" value="NZ_CABEIC010000002.1"/>
</dbReference>
<dbReference type="Pfam" id="PF01575">
    <property type="entry name" value="MaoC_dehydratas"/>
    <property type="match status" value="1"/>
</dbReference>
<dbReference type="STRING" id="2055.BCM27_03775"/>
<gene>
    <name evidence="4" type="ORF">CYJ73_21540</name>
    <name evidence="3" type="ORF">DLJ61_03810</name>
</gene>
<dbReference type="SUPFAM" id="SSF54637">
    <property type="entry name" value="Thioesterase/thiol ester dehydrase-isomerase"/>
    <property type="match status" value="1"/>
</dbReference>
<dbReference type="GeneID" id="32686858"/>
<evidence type="ECO:0000256" key="1">
    <source>
        <dbReference type="ARBA" id="ARBA00005254"/>
    </source>
</evidence>
<dbReference type="Proteomes" id="UP000247118">
    <property type="component" value="Chromosome"/>
</dbReference>
<reference evidence="3 6" key="2">
    <citation type="submission" date="2018-05" db="EMBL/GenBank/DDBJ databases">
        <title>Complete genome sequence of Gordonia terrae NRRL B-16283.</title>
        <authorList>
            <person name="Garlena R.A."/>
            <person name="Russell D.A."/>
            <person name="Hatfull G.F."/>
        </authorList>
    </citation>
    <scope>NUCLEOTIDE SEQUENCE [LARGE SCALE GENOMIC DNA]</scope>
    <source>
        <strain evidence="3 6">NRRL B-16283</strain>
    </source>
</reference>
<evidence type="ECO:0000313" key="6">
    <source>
        <dbReference type="Proteomes" id="UP000247118"/>
    </source>
</evidence>
<dbReference type="OrthoDB" id="9801735at2"/>
<evidence type="ECO:0000313" key="5">
    <source>
        <dbReference type="Proteomes" id="UP000234662"/>
    </source>
</evidence>
<dbReference type="EMBL" id="CP029604">
    <property type="protein sequence ID" value="AWO82782.1"/>
    <property type="molecule type" value="Genomic_DNA"/>
</dbReference>
<dbReference type="InterPro" id="IPR039375">
    <property type="entry name" value="NodN-like"/>
</dbReference>
<proteinExistence type="inferred from homology"/>
<dbReference type="KEGG" id="gta:BCM27_03775"/>
<sequence length="154" mass="16749">MTHSTRTFTSVDELKAAIGEDLGSGEWLEITQERVDAFADATGDHQWIHVDPERAKSGPFGTTIAHGYLTVSLLPMIAGKIFTVEGPKLVLNYGMNKLRFPNPVKVGARIRSNAVITSIEETPKGVNMVVTNTVEIEGEAKPACVAENLRVLVF</sequence>
<feature type="domain" description="MaoC-like" evidence="2">
    <location>
        <begin position="16"/>
        <end position="134"/>
    </location>
</feature>
<evidence type="ECO:0000313" key="4">
    <source>
        <dbReference type="EMBL" id="PKZ63493.1"/>
    </source>
</evidence>
<dbReference type="EMBL" id="PKJC01000024">
    <property type="protein sequence ID" value="PKZ63493.1"/>
    <property type="molecule type" value="Genomic_DNA"/>
</dbReference>
<dbReference type="PANTHER" id="PTHR42993:SF1">
    <property type="entry name" value="MAOC-LIKE DEHYDRATASE DOMAIN-CONTAINING PROTEIN"/>
    <property type="match status" value="1"/>
</dbReference>
<reference evidence="4 5" key="1">
    <citation type="submission" date="2017-12" db="EMBL/GenBank/DDBJ databases">
        <title>Phylogenetic diversity of female urinary microbiome.</title>
        <authorList>
            <person name="Thomas-White K."/>
            <person name="Wolfe A.J."/>
        </authorList>
    </citation>
    <scope>NUCLEOTIDE SEQUENCE [LARGE SCALE GENOMIC DNA]</scope>
    <source>
        <strain evidence="4 5">UMB0777</strain>
    </source>
</reference>
<protein>
    <submittedName>
        <fullName evidence="4">MaoC family dehydratase</fullName>
    </submittedName>
</protein>
<dbReference type="AlphaFoldDB" id="A0A2I1R2Z7"/>
<dbReference type="PANTHER" id="PTHR42993">
    <property type="entry name" value="MAOC-LIKE DEHYDRATASE DOMAIN-CONTAINING PROTEIN"/>
    <property type="match status" value="1"/>
</dbReference>
<dbReference type="InterPro" id="IPR002539">
    <property type="entry name" value="MaoC-like_dom"/>
</dbReference>
<dbReference type="CDD" id="cd03450">
    <property type="entry name" value="NodN"/>
    <property type="match status" value="1"/>
</dbReference>
<dbReference type="Gene3D" id="3.10.129.10">
    <property type="entry name" value="Hotdog Thioesterase"/>
    <property type="match status" value="1"/>
</dbReference>